<evidence type="ECO:0000313" key="2">
    <source>
        <dbReference type="EMBL" id="GMT35138.1"/>
    </source>
</evidence>
<feature type="compositionally biased region" description="Low complexity" evidence="1">
    <location>
        <begin position="100"/>
        <end position="119"/>
    </location>
</feature>
<protein>
    <submittedName>
        <fullName evidence="2">Uncharacterized protein</fullName>
    </submittedName>
</protein>
<evidence type="ECO:0000313" key="3">
    <source>
        <dbReference type="Proteomes" id="UP001432322"/>
    </source>
</evidence>
<name>A0AAV5WWS3_9BILA</name>
<reference evidence="2" key="1">
    <citation type="submission" date="2023-10" db="EMBL/GenBank/DDBJ databases">
        <title>Genome assembly of Pristionchus species.</title>
        <authorList>
            <person name="Yoshida K."/>
            <person name="Sommer R.J."/>
        </authorList>
    </citation>
    <scope>NUCLEOTIDE SEQUENCE</scope>
    <source>
        <strain evidence="2">RS5133</strain>
    </source>
</reference>
<dbReference type="AlphaFoldDB" id="A0AAV5WWS3"/>
<proteinExistence type="predicted"/>
<dbReference type="EMBL" id="BTSY01000007">
    <property type="protein sequence ID" value="GMT35138.1"/>
    <property type="molecule type" value="Genomic_DNA"/>
</dbReference>
<evidence type="ECO:0000256" key="1">
    <source>
        <dbReference type="SAM" id="MobiDB-lite"/>
    </source>
</evidence>
<feature type="region of interest" description="Disordered" evidence="1">
    <location>
        <begin position="94"/>
        <end position="127"/>
    </location>
</feature>
<sequence>VPPPAIPIFAPTNVATPPAPVRDSPLRVSMNGKTYIMESLVQYHPPPPPPPPLPLLTPIQPAILPPPCVPAPTIPCYFPPPVVLPPVIPTTIRPLRDETVTPTEEPTTTTTTTEAPTTTERIDGPGE</sequence>
<gene>
    <name evidence="2" type="ORF">PFISCL1PPCAC_26435</name>
</gene>
<accession>A0AAV5WWS3</accession>
<feature type="non-terminal residue" evidence="2">
    <location>
        <position position="1"/>
    </location>
</feature>
<comment type="caution">
    <text evidence="2">The sequence shown here is derived from an EMBL/GenBank/DDBJ whole genome shotgun (WGS) entry which is preliminary data.</text>
</comment>
<keyword evidence="3" id="KW-1185">Reference proteome</keyword>
<dbReference type="Proteomes" id="UP001432322">
    <property type="component" value="Unassembled WGS sequence"/>
</dbReference>
<organism evidence="2 3">
    <name type="scientific">Pristionchus fissidentatus</name>
    <dbReference type="NCBI Taxonomy" id="1538716"/>
    <lineage>
        <taxon>Eukaryota</taxon>
        <taxon>Metazoa</taxon>
        <taxon>Ecdysozoa</taxon>
        <taxon>Nematoda</taxon>
        <taxon>Chromadorea</taxon>
        <taxon>Rhabditida</taxon>
        <taxon>Rhabditina</taxon>
        <taxon>Diplogasteromorpha</taxon>
        <taxon>Diplogasteroidea</taxon>
        <taxon>Neodiplogasteridae</taxon>
        <taxon>Pristionchus</taxon>
    </lineage>
</organism>